<name>A0ABS5PDV9_9FLAO</name>
<reference evidence="1 2" key="1">
    <citation type="journal article" date="2018" name="Int. J. Syst. Evol. Microbiol.">
        <title>Flavobacterium chryseum sp. nov. and Flavobacterium psychroterrae sp. nov., novel environmental bacteria isolated from Antarctica.</title>
        <authorList>
            <person name="Kralova S."/>
            <person name="Svec P."/>
            <person name="Busse H.J."/>
            <person name="Stankova E."/>
            <person name="Vaczi P."/>
            <person name="Sedlacek I."/>
        </authorList>
    </citation>
    <scope>NUCLEOTIDE SEQUENCE [LARGE SCALE GENOMIC DNA]</scope>
    <source>
        <strain evidence="1 2">CCM 8827</strain>
    </source>
</reference>
<dbReference type="EMBL" id="JAGYVZ010000014">
    <property type="protein sequence ID" value="MBS7232472.1"/>
    <property type="molecule type" value="Genomic_DNA"/>
</dbReference>
<comment type="caution">
    <text evidence="1">The sequence shown here is derived from an EMBL/GenBank/DDBJ whole genome shotgun (WGS) entry which is preliminary data.</text>
</comment>
<evidence type="ECO:0000313" key="2">
    <source>
        <dbReference type="Proteomes" id="UP000722625"/>
    </source>
</evidence>
<dbReference type="Proteomes" id="UP000722625">
    <property type="component" value="Unassembled WGS sequence"/>
</dbReference>
<organism evidence="1 2">
    <name type="scientific">Flavobacterium psychroterrae</name>
    <dbReference type="NCBI Taxonomy" id="2133767"/>
    <lineage>
        <taxon>Bacteria</taxon>
        <taxon>Pseudomonadati</taxon>
        <taxon>Bacteroidota</taxon>
        <taxon>Flavobacteriia</taxon>
        <taxon>Flavobacteriales</taxon>
        <taxon>Flavobacteriaceae</taxon>
        <taxon>Flavobacterium</taxon>
    </lineage>
</organism>
<evidence type="ECO:0008006" key="3">
    <source>
        <dbReference type="Google" id="ProtNLM"/>
    </source>
</evidence>
<gene>
    <name evidence="1" type="ORF">KHA90_15745</name>
</gene>
<evidence type="ECO:0000313" key="1">
    <source>
        <dbReference type="EMBL" id="MBS7232472.1"/>
    </source>
</evidence>
<accession>A0ABS5PDV9</accession>
<dbReference type="RefSeq" id="WP_213302462.1">
    <property type="nucleotide sequence ID" value="NZ_JAGYVZ010000014.1"/>
</dbReference>
<sequence length="212" mass="24292">MKKALTVGNIVNQKVTLIDFENIAPKLYQAFGNPQDRGVWFVWGGSGSGKSNLLLDIVKAFCKELKGIHNELEEELDDDDFIKRTSQKNMQDVKDNYVAASYNYKDLCNYLDRRNSPQVVLINSASYFFENLDQYFEFTRKYKNKKIIIIAGMALGNNPYSELERKIMYDANKKIFVSGYLATCKGRTIGPNGGTYIVWQEGYEKLRGSEKN</sequence>
<dbReference type="SUPFAM" id="SSF52540">
    <property type="entry name" value="P-loop containing nucleoside triphosphate hydrolases"/>
    <property type="match status" value="1"/>
</dbReference>
<protein>
    <recommendedName>
        <fullName evidence="3">ATP-binding protein</fullName>
    </recommendedName>
</protein>
<proteinExistence type="predicted"/>
<dbReference type="Gene3D" id="3.40.50.300">
    <property type="entry name" value="P-loop containing nucleotide triphosphate hydrolases"/>
    <property type="match status" value="1"/>
</dbReference>
<keyword evidence="2" id="KW-1185">Reference proteome</keyword>
<dbReference type="InterPro" id="IPR027417">
    <property type="entry name" value="P-loop_NTPase"/>
</dbReference>